<accession>A0A067PNA8</accession>
<proteinExistence type="predicted"/>
<name>A0A067PNA8_9AGAM</name>
<keyword evidence="2" id="KW-1185">Reference proteome</keyword>
<dbReference type="HOGENOM" id="CLU_2850014_0_0_1"/>
<evidence type="ECO:0000313" key="2">
    <source>
        <dbReference type="Proteomes" id="UP000027265"/>
    </source>
</evidence>
<protein>
    <submittedName>
        <fullName evidence="1">Uncharacterized protein</fullName>
    </submittedName>
</protein>
<dbReference type="Proteomes" id="UP000027265">
    <property type="component" value="Unassembled WGS sequence"/>
</dbReference>
<dbReference type="InParanoid" id="A0A067PNA8"/>
<reference evidence="2" key="1">
    <citation type="journal article" date="2014" name="Proc. Natl. Acad. Sci. U.S.A.">
        <title>Extensive sampling of basidiomycete genomes demonstrates inadequacy of the white-rot/brown-rot paradigm for wood decay fungi.</title>
        <authorList>
            <person name="Riley R."/>
            <person name="Salamov A.A."/>
            <person name="Brown D.W."/>
            <person name="Nagy L.G."/>
            <person name="Floudas D."/>
            <person name="Held B.W."/>
            <person name="Levasseur A."/>
            <person name="Lombard V."/>
            <person name="Morin E."/>
            <person name="Otillar R."/>
            <person name="Lindquist E.A."/>
            <person name="Sun H."/>
            <person name="LaButti K.M."/>
            <person name="Schmutz J."/>
            <person name="Jabbour D."/>
            <person name="Luo H."/>
            <person name="Baker S.E."/>
            <person name="Pisabarro A.G."/>
            <person name="Walton J.D."/>
            <person name="Blanchette R.A."/>
            <person name="Henrissat B."/>
            <person name="Martin F."/>
            <person name="Cullen D."/>
            <person name="Hibbett D.S."/>
            <person name="Grigoriev I.V."/>
        </authorList>
    </citation>
    <scope>NUCLEOTIDE SEQUENCE [LARGE SCALE GENOMIC DNA]</scope>
    <source>
        <strain evidence="2">MUCL 33604</strain>
    </source>
</reference>
<dbReference type="AlphaFoldDB" id="A0A067PNA8"/>
<dbReference type="EMBL" id="KL197745">
    <property type="protein sequence ID" value="KDQ51806.1"/>
    <property type="molecule type" value="Genomic_DNA"/>
</dbReference>
<evidence type="ECO:0000313" key="1">
    <source>
        <dbReference type="EMBL" id="KDQ51806.1"/>
    </source>
</evidence>
<gene>
    <name evidence="1" type="ORF">JAAARDRAFT_499839</name>
</gene>
<sequence>MDFIERAQSSVSKVAISHLIPIAHKKPCYSQFLLPLHTSLVPGRQAQQNILDSVSIPTFNGQPQR</sequence>
<organism evidence="1 2">
    <name type="scientific">Jaapia argillacea MUCL 33604</name>
    <dbReference type="NCBI Taxonomy" id="933084"/>
    <lineage>
        <taxon>Eukaryota</taxon>
        <taxon>Fungi</taxon>
        <taxon>Dikarya</taxon>
        <taxon>Basidiomycota</taxon>
        <taxon>Agaricomycotina</taxon>
        <taxon>Agaricomycetes</taxon>
        <taxon>Agaricomycetidae</taxon>
        <taxon>Jaapiales</taxon>
        <taxon>Jaapiaceae</taxon>
        <taxon>Jaapia</taxon>
    </lineage>
</organism>